<dbReference type="GO" id="GO:0008017">
    <property type="term" value="F:microtubule binding"/>
    <property type="evidence" value="ECO:0007669"/>
    <property type="project" value="InterPro"/>
</dbReference>
<feature type="coiled-coil region" evidence="13">
    <location>
        <begin position="492"/>
        <end position="636"/>
    </location>
</feature>
<dbReference type="PRINTS" id="PR00380">
    <property type="entry name" value="KINESINHEAVY"/>
</dbReference>
<dbReference type="Gene3D" id="3.40.850.10">
    <property type="entry name" value="Kinesin motor domain"/>
    <property type="match status" value="1"/>
</dbReference>
<dbReference type="InterPro" id="IPR027640">
    <property type="entry name" value="Kinesin-like_fam"/>
</dbReference>
<dbReference type="InterPro" id="IPR036961">
    <property type="entry name" value="Kinesin_motor_dom_sf"/>
</dbReference>
<proteinExistence type="inferred from homology"/>
<feature type="coiled-coil region" evidence="13">
    <location>
        <begin position="806"/>
        <end position="840"/>
    </location>
</feature>
<evidence type="ECO:0000256" key="10">
    <source>
        <dbReference type="ARBA" id="ARBA00061175"/>
    </source>
</evidence>
<evidence type="ECO:0000256" key="4">
    <source>
        <dbReference type="ARBA" id="ARBA00022701"/>
    </source>
</evidence>
<dbReference type="PROSITE" id="PS50067">
    <property type="entry name" value="KINESIN_MOTOR_2"/>
    <property type="match status" value="1"/>
</dbReference>
<dbReference type="CDD" id="cd01372">
    <property type="entry name" value="KISc_KIF4"/>
    <property type="match status" value="1"/>
</dbReference>
<evidence type="ECO:0000256" key="1">
    <source>
        <dbReference type="ARBA" id="ARBA00004496"/>
    </source>
</evidence>
<dbReference type="InterPro" id="IPR001752">
    <property type="entry name" value="Kinesin_motor_dom"/>
</dbReference>
<keyword evidence="8 11" id="KW-0505">Motor protein</keyword>
<evidence type="ECO:0000256" key="8">
    <source>
        <dbReference type="ARBA" id="ARBA00023175"/>
    </source>
</evidence>
<feature type="compositionally biased region" description="Polar residues" evidence="14">
    <location>
        <begin position="157"/>
        <end position="166"/>
    </location>
</feature>
<feature type="region of interest" description="Disordered" evidence="14">
    <location>
        <begin position="456"/>
        <end position="477"/>
    </location>
</feature>
<dbReference type="EMBL" id="LNRQ01000005">
    <property type="protein sequence ID" value="KZM96182.1"/>
    <property type="molecule type" value="Genomic_DNA"/>
</dbReference>
<dbReference type="Pfam" id="PF25764">
    <property type="entry name" value="KIF21A_4th"/>
    <property type="match status" value="1"/>
</dbReference>
<dbReference type="GO" id="GO:0051231">
    <property type="term" value="P:spindle elongation"/>
    <property type="evidence" value="ECO:0007669"/>
    <property type="project" value="TreeGrafter"/>
</dbReference>
<dbReference type="GO" id="GO:0008574">
    <property type="term" value="F:plus-end-directed microtubule motor activity"/>
    <property type="evidence" value="ECO:0007669"/>
    <property type="project" value="EnsemblPlants"/>
</dbReference>
<feature type="compositionally biased region" description="Polar residues" evidence="14">
    <location>
        <begin position="642"/>
        <end position="659"/>
    </location>
</feature>
<dbReference type="GO" id="GO:0005524">
    <property type="term" value="F:ATP binding"/>
    <property type="evidence" value="ECO:0007669"/>
    <property type="project" value="UniProtKB-UniRule"/>
</dbReference>
<dbReference type="Gramene" id="KZM96182">
    <property type="protein sequence ID" value="KZM96182"/>
    <property type="gene ID" value="DCAR_019424"/>
</dbReference>
<feature type="region of interest" description="Disordered" evidence="14">
    <location>
        <begin position="157"/>
        <end position="176"/>
    </location>
</feature>
<dbReference type="GO" id="GO:0005875">
    <property type="term" value="C:microtubule associated complex"/>
    <property type="evidence" value="ECO:0007669"/>
    <property type="project" value="TreeGrafter"/>
</dbReference>
<evidence type="ECO:0000256" key="2">
    <source>
        <dbReference type="ARBA" id="ARBA00011738"/>
    </source>
</evidence>
<dbReference type="GO" id="GO:0010215">
    <property type="term" value="P:cellulose microfibril organization"/>
    <property type="evidence" value="ECO:0007669"/>
    <property type="project" value="EnsemblPlants"/>
</dbReference>
<sequence length="980" mass="109945">MEAAEDCCVKVAVHIRPLIGDERLQGCKDCVSVVPGKPQVQLGPHSFTFDHVYGSTGSPSSGMFEECVAPLVDGLFQGYNATVLAYGQTGSGKTYTMGTGSKDGNQIGLVPQVMSTLFSKIETLKHQIEFQLQVSFIEILKEEVQDLLDPDCSNKSEMTNGHSGKVTSPGKPPIQIRETSNGVITLAGSTERSVKTLKEMSDCLEQGSLSRATGSTNMNNQSSRSHAIFTITLEQMHKINSSSPGDTSPNGCIGEEYLCAKLHLVDLAGSERAKRTGSDGMRFKEGVHINKGLLALGNVISALGDEKKRKEGLHVPYRDSKLTRLLQDSLGGNSRTVMIGNPADINAEETLNTLKYANRARNIQNKPVVNRDPISNEMLKMRQQLECLQAELCARGGGASSNELQVLKDRIAWLEATNENLCRELHGYRSRSSDMEPCRTSAKVGEIVSTKTDGLKRGLQSVDSPDCQMSESGDSSDIDEEAAKEWEHTLLQDSMDKELHELNKRLEQKESEMKLFGGFDTMTLKQHFGKKIVELEDEKRTVQHERDRLLAEVENLSYNSDGQKLQDVHSQKLKALEAQIQDLKKKQESQLKKEGRRNEYERHKLQALNQRQKMVLQRKTEEAAMATKRLKELLEARKSSTRDTSAISHANGTNGQTNEKSLQRWLDHELEVMVKVHEVRYEYEKQSQVRAALAEELAVLRQVEEFALKGLSLPRGKNGLSRVSSMSPNARMSRISSLENMLSISSNSLVAMASQLSEAEERERAFASRGHWNQLRSMGDAKNMLQYMFNSLGDARCQLWEREIDNKEMEDQLKELVGLLRQSETRRKEVERDLKIREQDLAIALASSASRSDDHGNSHNSLKHVADDMSGQLSPISTPAQKQLKYSAGIANASVRESAAFIDQARKMVPVGHLTMKKLSAAGHAGKLWRWKRSHHQWLLQFKWKWQKPWRLSELIRHSDETIMRSRPRPQALPDVIRRR</sequence>
<feature type="region of interest" description="Disordered" evidence="14">
    <location>
        <begin position="636"/>
        <end position="659"/>
    </location>
</feature>
<dbReference type="GO" id="GO:0007018">
    <property type="term" value="P:microtubule-based movement"/>
    <property type="evidence" value="ECO:0007669"/>
    <property type="project" value="InterPro"/>
</dbReference>
<evidence type="ECO:0000256" key="11">
    <source>
        <dbReference type="PROSITE-ProRule" id="PRU00283"/>
    </source>
</evidence>
<keyword evidence="6 11" id="KW-0067">ATP-binding</keyword>
<name>A0A162A4Q5_DAUCS</name>
<comment type="subcellular location">
    <subcellularLocation>
        <location evidence="1">Cytoplasm</location>
    </subcellularLocation>
</comment>
<dbReference type="STRING" id="79200.A0A162A4Q5"/>
<accession>A0A162A4Q5</accession>
<comment type="similarity">
    <text evidence="10">Belongs to the TRAFAC class myosin-kinesin ATPase superfamily. Kinesin family. KIN-4 subfamily.</text>
</comment>
<keyword evidence="7 13" id="KW-0175">Coiled coil</keyword>
<dbReference type="GO" id="GO:0007052">
    <property type="term" value="P:mitotic spindle organization"/>
    <property type="evidence" value="ECO:0007669"/>
    <property type="project" value="TreeGrafter"/>
</dbReference>
<feature type="domain" description="Kinesin motor" evidence="15">
    <location>
        <begin position="8"/>
        <end position="363"/>
    </location>
</feature>
<evidence type="ECO:0000256" key="3">
    <source>
        <dbReference type="ARBA" id="ARBA00022490"/>
    </source>
</evidence>
<keyword evidence="9" id="KW-0961">Cell wall biogenesis/degradation</keyword>
<evidence type="ECO:0000256" key="5">
    <source>
        <dbReference type="ARBA" id="ARBA00022741"/>
    </source>
</evidence>
<keyword evidence="4 12" id="KW-0493">Microtubule</keyword>
<evidence type="ECO:0000259" key="15">
    <source>
        <dbReference type="PROSITE" id="PS50067"/>
    </source>
</evidence>
<evidence type="ECO:0000256" key="14">
    <source>
        <dbReference type="SAM" id="MobiDB-lite"/>
    </source>
</evidence>
<dbReference type="PANTHER" id="PTHR47969:SF15">
    <property type="entry name" value="CHROMOSOME-ASSOCIATED KINESIN KIF4A-RELATED"/>
    <property type="match status" value="1"/>
</dbReference>
<dbReference type="SUPFAM" id="SSF52540">
    <property type="entry name" value="P-loop containing nucleoside triphosphate hydrolases"/>
    <property type="match status" value="1"/>
</dbReference>
<organism evidence="16">
    <name type="scientific">Daucus carota subsp. sativus</name>
    <name type="common">Carrot</name>
    <dbReference type="NCBI Taxonomy" id="79200"/>
    <lineage>
        <taxon>Eukaryota</taxon>
        <taxon>Viridiplantae</taxon>
        <taxon>Streptophyta</taxon>
        <taxon>Embryophyta</taxon>
        <taxon>Tracheophyta</taxon>
        <taxon>Spermatophyta</taxon>
        <taxon>Magnoliopsida</taxon>
        <taxon>eudicotyledons</taxon>
        <taxon>Gunneridae</taxon>
        <taxon>Pentapetalae</taxon>
        <taxon>asterids</taxon>
        <taxon>campanulids</taxon>
        <taxon>Apiales</taxon>
        <taxon>Apiaceae</taxon>
        <taxon>Apioideae</taxon>
        <taxon>Scandiceae</taxon>
        <taxon>Daucinae</taxon>
        <taxon>Daucus</taxon>
        <taxon>Daucus sect. Daucus</taxon>
    </lineage>
</organism>
<dbReference type="SMART" id="SM00129">
    <property type="entry name" value="KISc"/>
    <property type="match status" value="1"/>
</dbReference>
<dbReference type="InterPro" id="IPR027417">
    <property type="entry name" value="P-loop_NTPase"/>
</dbReference>
<evidence type="ECO:0000256" key="6">
    <source>
        <dbReference type="ARBA" id="ARBA00022840"/>
    </source>
</evidence>
<dbReference type="PANTHER" id="PTHR47969">
    <property type="entry name" value="CHROMOSOME-ASSOCIATED KINESIN KIF4A-RELATED"/>
    <property type="match status" value="1"/>
</dbReference>
<keyword evidence="3" id="KW-0963">Cytoplasm</keyword>
<dbReference type="FunFam" id="3.40.850.10:FF:000032">
    <property type="entry name" value="kinesin-like protein KIN-4A isoform X1"/>
    <property type="match status" value="1"/>
</dbReference>
<dbReference type="Pfam" id="PF00225">
    <property type="entry name" value="Kinesin"/>
    <property type="match status" value="1"/>
</dbReference>
<comment type="caution">
    <text evidence="16">The sequence shown here is derived from an EMBL/GenBank/DDBJ whole genome shotgun (WGS) entry which is preliminary data.</text>
</comment>
<evidence type="ECO:0000256" key="7">
    <source>
        <dbReference type="ARBA" id="ARBA00023054"/>
    </source>
</evidence>
<dbReference type="InterPro" id="IPR019821">
    <property type="entry name" value="Kinesin_motor_CS"/>
</dbReference>
<reference evidence="16" key="1">
    <citation type="journal article" date="2016" name="Nat. Genet.">
        <title>A high-quality carrot genome assembly provides new insights into carotenoid accumulation and asterid genome evolution.</title>
        <authorList>
            <person name="Iorizzo M."/>
            <person name="Ellison S."/>
            <person name="Senalik D."/>
            <person name="Zeng P."/>
            <person name="Satapoomin P."/>
            <person name="Huang J."/>
            <person name="Bowman M."/>
            <person name="Iovene M."/>
            <person name="Sanseverino W."/>
            <person name="Cavagnaro P."/>
            <person name="Yildiz M."/>
            <person name="Macko-Podgorni A."/>
            <person name="Moranska E."/>
            <person name="Grzebelus E."/>
            <person name="Grzebelus D."/>
            <person name="Ashrafi H."/>
            <person name="Zheng Z."/>
            <person name="Cheng S."/>
            <person name="Spooner D."/>
            <person name="Van Deynze A."/>
            <person name="Simon P."/>
        </authorList>
    </citation>
    <scope>NUCLEOTIDE SEQUENCE [LARGE SCALE GENOMIC DNA]</scope>
    <source>
        <tissue evidence="16">Leaf</tissue>
    </source>
</reference>
<keyword evidence="5 11" id="KW-0547">Nucleotide-binding</keyword>
<dbReference type="OMA" id="DAFTTHH"/>
<dbReference type="PROSITE" id="PS00411">
    <property type="entry name" value="KINESIN_MOTOR_1"/>
    <property type="match status" value="1"/>
</dbReference>
<protein>
    <recommendedName>
        <fullName evidence="12">Kinesin-like protein</fullName>
    </recommendedName>
</protein>
<evidence type="ECO:0000256" key="12">
    <source>
        <dbReference type="RuleBase" id="RU000394"/>
    </source>
</evidence>
<evidence type="ECO:0000313" key="16">
    <source>
        <dbReference type="EMBL" id="KZM96182.1"/>
    </source>
</evidence>
<evidence type="ECO:0000256" key="13">
    <source>
        <dbReference type="SAM" id="Coils"/>
    </source>
</evidence>
<gene>
    <name evidence="16" type="ORF">DCAR_019424</name>
</gene>
<comment type="subunit">
    <text evidence="2">Homodimer.</text>
</comment>
<dbReference type="GO" id="GO:0055028">
    <property type="term" value="C:cortical microtubule"/>
    <property type="evidence" value="ECO:0007669"/>
    <property type="project" value="EnsemblPlants"/>
</dbReference>
<feature type="binding site" evidence="11">
    <location>
        <begin position="87"/>
        <end position="94"/>
    </location>
    <ligand>
        <name>ATP</name>
        <dbReference type="ChEBI" id="CHEBI:30616"/>
    </ligand>
</feature>
<dbReference type="GO" id="GO:0030705">
    <property type="term" value="P:cytoskeleton-dependent intracellular transport"/>
    <property type="evidence" value="ECO:0007669"/>
    <property type="project" value="EnsemblPlants"/>
</dbReference>
<evidence type="ECO:0000256" key="9">
    <source>
        <dbReference type="ARBA" id="ARBA00023316"/>
    </source>
</evidence>
<dbReference type="AlphaFoldDB" id="A0A162A4Q5"/>